<comment type="caution">
    <text evidence="7">The sequence shown here is derived from an EMBL/GenBank/DDBJ whole genome shotgun (WGS) entry which is preliminary data.</text>
</comment>
<dbReference type="Pfam" id="PF03652">
    <property type="entry name" value="RuvX"/>
    <property type="match status" value="1"/>
</dbReference>
<keyword evidence="3 5" id="KW-0540">Nuclease</keyword>
<dbReference type="NCBIfam" id="TIGR00250">
    <property type="entry name" value="RNAse_H_YqgF"/>
    <property type="match status" value="1"/>
</dbReference>
<comment type="function">
    <text evidence="5">Could be a nuclease involved in processing of the 5'-end of pre-16S rRNA.</text>
</comment>
<name>A0A2G9ZJX0_9BACT</name>
<dbReference type="PANTHER" id="PTHR33317">
    <property type="entry name" value="POLYNUCLEOTIDYL TRANSFERASE, RIBONUCLEASE H-LIKE SUPERFAMILY PROTEIN"/>
    <property type="match status" value="1"/>
</dbReference>
<dbReference type="HAMAP" id="MF_00651">
    <property type="entry name" value="Nuclease_YqgF"/>
    <property type="match status" value="1"/>
</dbReference>
<dbReference type="InterPro" id="IPR012337">
    <property type="entry name" value="RNaseH-like_sf"/>
</dbReference>
<evidence type="ECO:0000313" key="7">
    <source>
        <dbReference type="EMBL" id="PIP33466.1"/>
    </source>
</evidence>
<evidence type="ECO:0000313" key="8">
    <source>
        <dbReference type="Proteomes" id="UP000230729"/>
    </source>
</evidence>
<keyword evidence="2 5" id="KW-0690">Ribosome biogenesis</keyword>
<dbReference type="EC" id="3.1.-.-" evidence="5"/>
<keyword evidence="1 5" id="KW-0963">Cytoplasm</keyword>
<proteinExistence type="inferred from homology"/>
<evidence type="ECO:0000256" key="3">
    <source>
        <dbReference type="ARBA" id="ARBA00022722"/>
    </source>
</evidence>
<dbReference type="SMART" id="SM00732">
    <property type="entry name" value="YqgFc"/>
    <property type="match status" value="1"/>
</dbReference>
<reference evidence="7 8" key="1">
    <citation type="submission" date="2017-09" db="EMBL/GenBank/DDBJ databases">
        <title>Depth-based differentiation of microbial function through sediment-hosted aquifers and enrichment of novel symbionts in the deep terrestrial subsurface.</title>
        <authorList>
            <person name="Probst A.J."/>
            <person name="Ladd B."/>
            <person name="Jarett J.K."/>
            <person name="Geller-Mcgrath D.E."/>
            <person name="Sieber C.M."/>
            <person name="Emerson J.B."/>
            <person name="Anantharaman K."/>
            <person name="Thomas B.C."/>
            <person name="Malmstrom R."/>
            <person name="Stieglmeier M."/>
            <person name="Klingl A."/>
            <person name="Woyke T."/>
            <person name="Ryan C.M."/>
            <person name="Banfield J.F."/>
        </authorList>
    </citation>
    <scope>NUCLEOTIDE SEQUENCE [LARGE SCALE GENOMIC DNA]</scope>
    <source>
        <strain evidence="7">CG23_combo_of_CG06-09_8_20_14_all_49_15</strain>
    </source>
</reference>
<sequence length="131" mass="14391">MAKIVLGLDWGEKHLGLAIGDLENRLATPLGAVQSRMELAKIIQQEKPGLIVIGVPANLADGRFSASDSYRSFFSWLKDIFSGPVEKIDERLTSRAASALFLSAQTKSRKNHATAAMLILQTYFDRPSRTS</sequence>
<evidence type="ECO:0000256" key="1">
    <source>
        <dbReference type="ARBA" id="ARBA00022490"/>
    </source>
</evidence>
<evidence type="ECO:0000256" key="2">
    <source>
        <dbReference type="ARBA" id="ARBA00022517"/>
    </source>
</evidence>
<keyword evidence="4 5" id="KW-0378">Hydrolase</keyword>
<dbReference type="CDD" id="cd16964">
    <property type="entry name" value="YqgF"/>
    <property type="match status" value="1"/>
</dbReference>
<feature type="domain" description="YqgF/RNase H-like" evidence="6">
    <location>
        <begin position="3"/>
        <end position="97"/>
    </location>
</feature>
<comment type="subcellular location">
    <subcellularLocation>
        <location evidence="5">Cytoplasm</location>
    </subcellularLocation>
</comment>
<accession>A0A2G9ZJX0</accession>
<dbReference type="GO" id="GO:0004518">
    <property type="term" value="F:nuclease activity"/>
    <property type="evidence" value="ECO:0007669"/>
    <property type="project" value="UniProtKB-KW"/>
</dbReference>
<gene>
    <name evidence="7" type="ORF">COX22_04065</name>
</gene>
<dbReference type="EMBL" id="PCSD01000097">
    <property type="protein sequence ID" value="PIP33466.1"/>
    <property type="molecule type" value="Genomic_DNA"/>
</dbReference>
<evidence type="ECO:0000259" key="6">
    <source>
        <dbReference type="SMART" id="SM00732"/>
    </source>
</evidence>
<dbReference type="GO" id="GO:0016788">
    <property type="term" value="F:hydrolase activity, acting on ester bonds"/>
    <property type="evidence" value="ECO:0007669"/>
    <property type="project" value="UniProtKB-UniRule"/>
</dbReference>
<dbReference type="GO" id="GO:0005829">
    <property type="term" value="C:cytosol"/>
    <property type="evidence" value="ECO:0007669"/>
    <property type="project" value="TreeGrafter"/>
</dbReference>
<dbReference type="InterPro" id="IPR005227">
    <property type="entry name" value="YqgF"/>
</dbReference>
<dbReference type="Proteomes" id="UP000230729">
    <property type="component" value="Unassembled WGS sequence"/>
</dbReference>
<dbReference type="Gene3D" id="3.30.420.140">
    <property type="entry name" value="YqgF/RNase H-like domain"/>
    <property type="match status" value="1"/>
</dbReference>
<comment type="similarity">
    <text evidence="5">Belongs to the YqgF HJR family.</text>
</comment>
<protein>
    <recommendedName>
        <fullName evidence="5">Putative pre-16S rRNA nuclease</fullName>
        <ecNumber evidence="5">3.1.-.-</ecNumber>
    </recommendedName>
</protein>
<dbReference type="SUPFAM" id="SSF53098">
    <property type="entry name" value="Ribonuclease H-like"/>
    <property type="match status" value="1"/>
</dbReference>
<organism evidence="7 8">
    <name type="scientific">Candidatus Falkowbacteria bacterium CG23_combo_of_CG06-09_8_20_14_all_49_15</name>
    <dbReference type="NCBI Taxonomy" id="1974572"/>
    <lineage>
        <taxon>Bacteria</taxon>
        <taxon>Candidatus Falkowiibacteriota</taxon>
    </lineage>
</organism>
<evidence type="ECO:0000256" key="5">
    <source>
        <dbReference type="HAMAP-Rule" id="MF_00651"/>
    </source>
</evidence>
<dbReference type="InterPro" id="IPR006641">
    <property type="entry name" value="YqgF/RNaseH-like_dom"/>
</dbReference>
<dbReference type="PANTHER" id="PTHR33317:SF4">
    <property type="entry name" value="POLYNUCLEOTIDYL TRANSFERASE, RIBONUCLEASE H-LIKE SUPERFAMILY PROTEIN"/>
    <property type="match status" value="1"/>
</dbReference>
<dbReference type="AlphaFoldDB" id="A0A2G9ZJX0"/>
<evidence type="ECO:0000256" key="4">
    <source>
        <dbReference type="ARBA" id="ARBA00022801"/>
    </source>
</evidence>
<dbReference type="InterPro" id="IPR037027">
    <property type="entry name" value="YqgF/RNaseH-like_dom_sf"/>
</dbReference>
<dbReference type="GO" id="GO:0000967">
    <property type="term" value="P:rRNA 5'-end processing"/>
    <property type="evidence" value="ECO:0007669"/>
    <property type="project" value="UniProtKB-UniRule"/>
</dbReference>